<comment type="caution">
    <text evidence="2">The sequence shown here is derived from an EMBL/GenBank/DDBJ whole genome shotgun (WGS) entry which is preliminary data.</text>
</comment>
<protein>
    <submittedName>
        <fullName evidence="2">Uncharacterized protein</fullName>
    </submittedName>
</protein>
<reference evidence="2" key="2">
    <citation type="submission" date="2020-11" db="EMBL/GenBank/DDBJ databases">
        <authorList>
            <person name="McCartney M.A."/>
            <person name="Auch B."/>
            <person name="Kono T."/>
            <person name="Mallez S."/>
            <person name="Becker A."/>
            <person name="Gohl D.M."/>
            <person name="Silverstein K.A.T."/>
            <person name="Koren S."/>
            <person name="Bechman K.B."/>
            <person name="Herman A."/>
            <person name="Abrahante J.E."/>
            <person name="Garbe J."/>
        </authorList>
    </citation>
    <scope>NUCLEOTIDE SEQUENCE</scope>
    <source>
        <strain evidence="2">Duluth1</strain>
        <tissue evidence="2">Whole animal</tissue>
    </source>
</reference>
<reference evidence="2" key="1">
    <citation type="journal article" date="2019" name="bioRxiv">
        <title>The Genome of the Zebra Mussel, Dreissena polymorpha: A Resource for Invasive Species Research.</title>
        <authorList>
            <person name="McCartney M.A."/>
            <person name="Auch B."/>
            <person name="Kono T."/>
            <person name="Mallez S."/>
            <person name="Zhang Y."/>
            <person name="Obille A."/>
            <person name="Becker A."/>
            <person name="Abrahante J.E."/>
            <person name="Garbe J."/>
            <person name="Badalamenti J.P."/>
            <person name="Herman A."/>
            <person name="Mangelson H."/>
            <person name="Liachko I."/>
            <person name="Sullivan S."/>
            <person name="Sone E.D."/>
            <person name="Koren S."/>
            <person name="Silverstein K.A.T."/>
            <person name="Beckman K.B."/>
            <person name="Gohl D.M."/>
        </authorList>
    </citation>
    <scope>NUCLEOTIDE SEQUENCE</scope>
    <source>
        <strain evidence="2">Duluth1</strain>
        <tissue evidence="2">Whole animal</tissue>
    </source>
</reference>
<keyword evidence="3" id="KW-1185">Reference proteome</keyword>
<keyword evidence="1" id="KW-0472">Membrane</keyword>
<sequence length="71" mass="8206">MNHIKRIIQTSFDSGACHFFIAFCIAFPCLLSHHILPPARHLHGVRQDASVWHLIKAFTYCDRLQELPSTF</sequence>
<dbReference type="AlphaFoldDB" id="A0A9D4KL92"/>
<evidence type="ECO:0000256" key="1">
    <source>
        <dbReference type="SAM" id="Phobius"/>
    </source>
</evidence>
<keyword evidence="1" id="KW-1133">Transmembrane helix</keyword>
<organism evidence="2 3">
    <name type="scientific">Dreissena polymorpha</name>
    <name type="common">Zebra mussel</name>
    <name type="synonym">Mytilus polymorpha</name>
    <dbReference type="NCBI Taxonomy" id="45954"/>
    <lineage>
        <taxon>Eukaryota</taxon>
        <taxon>Metazoa</taxon>
        <taxon>Spiralia</taxon>
        <taxon>Lophotrochozoa</taxon>
        <taxon>Mollusca</taxon>
        <taxon>Bivalvia</taxon>
        <taxon>Autobranchia</taxon>
        <taxon>Heteroconchia</taxon>
        <taxon>Euheterodonta</taxon>
        <taxon>Imparidentia</taxon>
        <taxon>Neoheterodontei</taxon>
        <taxon>Myida</taxon>
        <taxon>Dreissenoidea</taxon>
        <taxon>Dreissenidae</taxon>
        <taxon>Dreissena</taxon>
    </lineage>
</organism>
<gene>
    <name evidence="2" type="ORF">DPMN_114594</name>
</gene>
<keyword evidence="1" id="KW-0812">Transmembrane</keyword>
<proteinExistence type="predicted"/>
<evidence type="ECO:0000313" key="2">
    <source>
        <dbReference type="EMBL" id="KAH3841136.1"/>
    </source>
</evidence>
<dbReference type="EMBL" id="JAIWYP010000004">
    <property type="protein sequence ID" value="KAH3841136.1"/>
    <property type="molecule type" value="Genomic_DNA"/>
</dbReference>
<evidence type="ECO:0000313" key="3">
    <source>
        <dbReference type="Proteomes" id="UP000828390"/>
    </source>
</evidence>
<feature type="transmembrane region" description="Helical" evidence="1">
    <location>
        <begin position="12"/>
        <end position="36"/>
    </location>
</feature>
<accession>A0A9D4KL92</accession>
<name>A0A9D4KL92_DREPO</name>
<dbReference type="Proteomes" id="UP000828390">
    <property type="component" value="Unassembled WGS sequence"/>
</dbReference>